<sequence>MATRRRNRRRRHHIHPPPPRDNFSLSSFDSPIQAPTENKLSESNIATRRNHGIDSENDGSSGEEEAFDGYLGFLRHTERCSALVHVVDGSSQQPEYEFDAVRLELELFSPEHAEKPYLVAYSKMDLP</sequence>
<evidence type="ECO:0000313" key="2">
    <source>
        <dbReference type="EMBL" id="GFZ14030.1"/>
    </source>
</evidence>
<dbReference type="GO" id="GO:0005525">
    <property type="term" value="F:GTP binding"/>
    <property type="evidence" value="ECO:0007669"/>
    <property type="project" value="InterPro"/>
</dbReference>
<reference evidence="2 3" key="1">
    <citation type="submission" date="2019-07" db="EMBL/GenBank/DDBJ databases">
        <title>De Novo Assembly of kiwifruit Actinidia rufa.</title>
        <authorList>
            <person name="Sugita-Konishi S."/>
            <person name="Sato K."/>
            <person name="Mori E."/>
            <person name="Abe Y."/>
            <person name="Kisaki G."/>
            <person name="Hamano K."/>
            <person name="Suezawa K."/>
            <person name="Otani M."/>
            <person name="Fukuda T."/>
            <person name="Manabe T."/>
            <person name="Gomi K."/>
            <person name="Tabuchi M."/>
            <person name="Akimitsu K."/>
            <person name="Kataoka I."/>
        </authorList>
    </citation>
    <scope>NUCLEOTIDE SEQUENCE [LARGE SCALE GENOMIC DNA]</scope>
    <source>
        <strain evidence="3">cv. Fuchu</strain>
    </source>
</reference>
<evidence type="ECO:0000313" key="3">
    <source>
        <dbReference type="Proteomes" id="UP000585474"/>
    </source>
</evidence>
<dbReference type="GO" id="GO:0005739">
    <property type="term" value="C:mitochondrion"/>
    <property type="evidence" value="ECO:0007669"/>
    <property type="project" value="TreeGrafter"/>
</dbReference>
<accession>A0A7J0GT77</accession>
<dbReference type="EMBL" id="BJWL01000024">
    <property type="protein sequence ID" value="GFZ14030.1"/>
    <property type="molecule type" value="Genomic_DNA"/>
</dbReference>
<dbReference type="Gene3D" id="3.40.50.300">
    <property type="entry name" value="P-loop containing nucleotide triphosphate hydrolases"/>
    <property type="match status" value="1"/>
</dbReference>
<protein>
    <submittedName>
        <fullName evidence="2">GTP1/OBG family protein</fullName>
    </submittedName>
</protein>
<dbReference type="PANTHER" id="PTHR11702:SF44">
    <property type="entry name" value="GTP-BINDING PROTEIN OBGC, CHLOROPLASTIC"/>
    <property type="match status" value="1"/>
</dbReference>
<proteinExistence type="predicted"/>
<organism evidence="2 3">
    <name type="scientific">Actinidia rufa</name>
    <dbReference type="NCBI Taxonomy" id="165716"/>
    <lineage>
        <taxon>Eukaryota</taxon>
        <taxon>Viridiplantae</taxon>
        <taxon>Streptophyta</taxon>
        <taxon>Embryophyta</taxon>
        <taxon>Tracheophyta</taxon>
        <taxon>Spermatophyta</taxon>
        <taxon>Magnoliopsida</taxon>
        <taxon>eudicotyledons</taxon>
        <taxon>Gunneridae</taxon>
        <taxon>Pentapetalae</taxon>
        <taxon>asterids</taxon>
        <taxon>Ericales</taxon>
        <taxon>Actinidiaceae</taxon>
        <taxon>Actinidia</taxon>
    </lineage>
</organism>
<dbReference type="AlphaFoldDB" id="A0A7J0GT77"/>
<keyword evidence="3" id="KW-1185">Reference proteome</keyword>
<dbReference type="InterPro" id="IPR027417">
    <property type="entry name" value="P-loop_NTPase"/>
</dbReference>
<dbReference type="InterPro" id="IPR045086">
    <property type="entry name" value="OBG_GTPase"/>
</dbReference>
<dbReference type="OrthoDB" id="347018at2759"/>
<gene>
    <name evidence="2" type="ORF">Acr_24g0002200</name>
</gene>
<evidence type="ECO:0000256" key="1">
    <source>
        <dbReference type="SAM" id="MobiDB-lite"/>
    </source>
</evidence>
<comment type="caution">
    <text evidence="2">The sequence shown here is derived from an EMBL/GenBank/DDBJ whole genome shotgun (WGS) entry which is preliminary data.</text>
</comment>
<dbReference type="SUPFAM" id="SSF52540">
    <property type="entry name" value="P-loop containing nucleoside triphosphate hydrolases"/>
    <property type="match status" value="1"/>
</dbReference>
<dbReference type="PANTHER" id="PTHR11702">
    <property type="entry name" value="DEVELOPMENTALLY REGULATED GTP-BINDING PROTEIN-RELATED"/>
    <property type="match status" value="1"/>
</dbReference>
<feature type="region of interest" description="Disordered" evidence="1">
    <location>
        <begin position="1"/>
        <end position="65"/>
    </location>
</feature>
<dbReference type="Proteomes" id="UP000585474">
    <property type="component" value="Unassembled WGS sequence"/>
</dbReference>
<feature type="compositionally biased region" description="Basic residues" evidence="1">
    <location>
        <begin position="1"/>
        <end position="15"/>
    </location>
</feature>
<feature type="compositionally biased region" description="Acidic residues" evidence="1">
    <location>
        <begin position="55"/>
        <end position="65"/>
    </location>
</feature>
<feature type="compositionally biased region" description="Polar residues" evidence="1">
    <location>
        <begin position="23"/>
        <end position="47"/>
    </location>
</feature>
<name>A0A7J0GT77_9ERIC</name>
<dbReference type="GO" id="GO:0003924">
    <property type="term" value="F:GTPase activity"/>
    <property type="evidence" value="ECO:0007669"/>
    <property type="project" value="InterPro"/>
</dbReference>